<accession>C1MMD1</accession>
<dbReference type="Pfam" id="PF00005">
    <property type="entry name" value="ABC_tran"/>
    <property type="match status" value="2"/>
</dbReference>
<evidence type="ECO:0000256" key="4">
    <source>
        <dbReference type="ARBA" id="ARBA00061344"/>
    </source>
</evidence>
<dbReference type="RefSeq" id="XP_003057381.1">
    <property type="nucleotide sequence ID" value="XM_003057335.1"/>
</dbReference>
<feature type="compositionally biased region" description="Basic and acidic residues" evidence="7">
    <location>
        <begin position="520"/>
        <end position="558"/>
    </location>
</feature>
<evidence type="ECO:0000256" key="2">
    <source>
        <dbReference type="ARBA" id="ARBA00022741"/>
    </source>
</evidence>
<feature type="domain" description="ABC transporter" evidence="9">
    <location>
        <begin position="919"/>
        <end position="1141"/>
    </location>
</feature>
<feature type="compositionally biased region" description="Basic and acidic residues" evidence="7">
    <location>
        <begin position="325"/>
        <end position="337"/>
    </location>
</feature>
<dbReference type="PANTHER" id="PTHR19211:SF15">
    <property type="entry name" value="ATP-BINDING CASSETTE SUB-FAMILY F MEMBER 2"/>
    <property type="match status" value="1"/>
</dbReference>
<dbReference type="Pfam" id="PF16543">
    <property type="entry name" value="DFRP_C"/>
    <property type="match status" value="1"/>
</dbReference>
<evidence type="ECO:0000256" key="3">
    <source>
        <dbReference type="ARBA" id="ARBA00022840"/>
    </source>
</evidence>
<feature type="region of interest" description="Disordered" evidence="7">
    <location>
        <begin position="1"/>
        <end position="26"/>
    </location>
</feature>
<feature type="compositionally biased region" description="Basic and acidic residues" evidence="7">
    <location>
        <begin position="283"/>
        <end position="307"/>
    </location>
</feature>
<evidence type="ECO:0000313" key="10">
    <source>
        <dbReference type="EMBL" id="EEH59026.1"/>
    </source>
</evidence>
<evidence type="ECO:0000256" key="1">
    <source>
        <dbReference type="ARBA" id="ARBA00022737"/>
    </source>
</evidence>
<keyword evidence="6" id="KW-0175">Coiled coil</keyword>
<dbReference type="GO" id="GO:0008270">
    <property type="term" value="F:zinc ion binding"/>
    <property type="evidence" value="ECO:0007669"/>
    <property type="project" value="UniProtKB-KW"/>
</dbReference>
<dbReference type="InterPro" id="IPR000571">
    <property type="entry name" value="Znf_CCCH"/>
</dbReference>
<feature type="coiled-coil region" evidence="6">
    <location>
        <begin position="678"/>
        <end position="705"/>
    </location>
</feature>
<dbReference type="SUPFAM" id="SSF52540">
    <property type="entry name" value="P-loop containing nucleoside triphosphate hydrolases"/>
    <property type="match status" value="2"/>
</dbReference>
<keyword evidence="1" id="KW-0677">Repeat</keyword>
<keyword evidence="5" id="KW-0479">Metal-binding</keyword>
<keyword evidence="11" id="KW-1185">Reference proteome</keyword>
<keyword evidence="2" id="KW-0547">Nucleotide-binding</keyword>
<dbReference type="InterPro" id="IPR017871">
    <property type="entry name" value="ABC_transporter-like_CS"/>
</dbReference>
<protein>
    <submittedName>
        <fullName evidence="10">Zinc finger/ABC transporter fusion protein</fullName>
    </submittedName>
</protein>
<dbReference type="GeneID" id="9682350"/>
<evidence type="ECO:0000259" key="9">
    <source>
        <dbReference type="PROSITE" id="PS50893"/>
    </source>
</evidence>
<keyword evidence="3" id="KW-0067">ATP-binding</keyword>
<dbReference type="FunFam" id="3.40.50.300:FF:000104">
    <property type="entry name" value="ATP-binding cassette sub-family F member 3"/>
    <property type="match status" value="1"/>
</dbReference>
<dbReference type="InterPro" id="IPR050611">
    <property type="entry name" value="ABCF"/>
</dbReference>
<dbReference type="InterPro" id="IPR003439">
    <property type="entry name" value="ABC_transporter-like_ATP-bd"/>
</dbReference>
<dbReference type="SMART" id="SM00356">
    <property type="entry name" value="ZnF_C3H1"/>
    <property type="match status" value="2"/>
</dbReference>
<dbReference type="OMA" id="TMELWDQ"/>
<reference evidence="10 11" key="1">
    <citation type="journal article" date="2009" name="Science">
        <title>Green evolution and dynamic adaptations revealed by genomes of the marine picoeukaryotes Micromonas.</title>
        <authorList>
            <person name="Worden A.Z."/>
            <person name="Lee J.H."/>
            <person name="Mock T."/>
            <person name="Rouze P."/>
            <person name="Simmons M.P."/>
            <person name="Aerts A.L."/>
            <person name="Allen A.E."/>
            <person name="Cuvelier M.L."/>
            <person name="Derelle E."/>
            <person name="Everett M.V."/>
            <person name="Foulon E."/>
            <person name="Grimwood J."/>
            <person name="Gundlach H."/>
            <person name="Henrissat B."/>
            <person name="Napoli C."/>
            <person name="McDonald S.M."/>
            <person name="Parker M.S."/>
            <person name="Rombauts S."/>
            <person name="Salamov A."/>
            <person name="Von Dassow P."/>
            <person name="Badger J.H."/>
            <person name="Coutinho P.M."/>
            <person name="Demir E."/>
            <person name="Dubchak I."/>
            <person name="Gentemann C."/>
            <person name="Eikrem W."/>
            <person name="Gready J.E."/>
            <person name="John U."/>
            <person name="Lanier W."/>
            <person name="Lindquist E.A."/>
            <person name="Lucas S."/>
            <person name="Mayer K.F."/>
            <person name="Moreau H."/>
            <person name="Not F."/>
            <person name="Otillar R."/>
            <person name="Panaud O."/>
            <person name="Pangilinan J."/>
            <person name="Paulsen I."/>
            <person name="Piegu B."/>
            <person name="Poliakov A."/>
            <person name="Robbens S."/>
            <person name="Schmutz J."/>
            <person name="Toulza E."/>
            <person name="Wyss T."/>
            <person name="Zelensky A."/>
            <person name="Zhou K."/>
            <person name="Armbrust E.V."/>
            <person name="Bhattacharya D."/>
            <person name="Goodenough U.W."/>
            <person name="Van de Peer Y."/>
            <person name="Grigoriev I.V."/>
        </authorList>
    </citation>
    <scope>NUCLEOTIDE SEQUENCE [LARGE SCALE GENOMIC DNA]</scope>
    <source>
        <strain evidence="10 11">CCMP1545</strain>
    </source>
</reference>
<feature type="region of interest" description="Disordered" evidence="7">
    <location>
        <begin position="283"/>
        <end position="559"/>
    </location>
</feature>
<proteinExistence type="inferred from homology"/>
<dbReference type="Gene3D" id="6.20.400.10">
    <property type="match status" value="1"/>
</dbReference>
<keyword evidence="5" id="KW-0862">Zinc</keyword>
<dbReference type="FunFam" id="3.40.50.300:FF:000011">
    <property type="entry name" value="Putative ABC transporter ATP-binding component"/>
    <property type="match status" value="1"/>
</dbReference>
<evidence type="ECO:0000256" key="7">
    <source>
        <dbReference type="SAM" id="MobiDB-lite"/>
    </source>
</evidence>
<feature type="domain" description="C3H1-type" evidence="8">
    <location>
        <begin position="108"/>
        <end position="136"/>
    </location>
</feature>
<keyword evidence="5" id="KW-0863">Zinc-finger</keyword>
<comment type="similarity">
    <text evidence="4">Belongs to the ABC transporter superfamily. ABCF family. EF3 (TC 3.A.1.121) subfamily.</text>
</comment>
<dbReference type="OrthoDB" id="2110130at2759"/>
<dbReference type="InterPro" id="IPR003593">
    <property type="entry name" value="AAA+_ATPase"/>
</dbReference>
<name>C1MMD1_MICPC</name>
<dbReference type="InterPro" id="IPR027417">
    <property type="entry name" value="P-loop_NTPase"/>
</dbReference>
<dbReference type="PROSITE" id="PS50103">
    <property type="entry name" value="ZF_C3H1"/>
    <property type="match status" value="2"/>
</dbReference>
<feature type="domain" description="ABC transporter" evidence="9">
    <location>
        <begin position="608"/>
        <end position="849"/>
    </location>
</feature>
<feature type="compositionally biased region" description="Basic and acidic residues" evidence="7">
    <location>
        <begin position="494"/>
        <end position="512"/>
    </location>
</feature>
<dbReference type="eggNOG" id="KOG0927">
    <property type="taxonomic scope" value="Eukaryota"/>
</dbReference>
<dbReference type="eggNOG" id="KOG1763">
    <property type="taxonomic scope" value="Eukaryota"/>
</dbReference>
<feature type="domain" description="C3H1-type" evidence="8">
    <location>
        <begin position="188"/>
        <end position="225"/>
    </location>
</feature>
<dbReference type="InterPro" id="IPR032781">
    <property type="entry name" value="ABC_tran_Xtn"/>
</dbReference>
<gene>
    <name evidence="10" type="ORF">MICPUCDRAFT_70921</name>
</gene>
<evidence type="ECO:0000256" key="6">
    <source>
        <dbReference type="SAM" id="Coils"/>
    </source>
</evidence>
<feature type="zinc finger region" description="C3H1-type" evidence="5">
    <location>
        <begin position="108"/>
        <end position="136"/>
    </location>
</feature>
<dbReference type="PROSITE" id="PS00211">
    <property type="entry name" value="ABC_TRANSPORTER_1"/>
    <property type="match status" value="1"/>
</dbReference>
<dbReference type="Pfam" id="PF12848">
    <property type="entry name" value="ABC_tran_Xtn"/>
    <property type="match status" value="1"/>
</dbReference>
<evidence type="ECO:0000313" key="11">
    <source>
        <dbReference type="Proteomes" id="UP000001876"/>
    </source>
</evidence>
<feature type="compositionally biased region" description="Acidic residues" evidence="7">
    <location>
        <begin position="390"/>
        <end position="402"/>
    </location>
</feature>
<dbReference type="InterPro" id="IPR032378">
    <property type="entry name" value="ZC3H15/TMA46_C"/>
</dbReference>
<evidence type="ECO:0000259" key="8">
    <source>
        <dbReference type="PROSITE" id="PS50103"/>
    </source>
</evidence>
<dbReference type="SMART" id="SM00382">
    <property type="entry name" value="AAA"/>
    <property type="match status" value="2"/>
</dbReference>
<dbReference type="PANTHER" id="PTHR19211">
    <property type="entry name" value="ATP-BINDING TRANSPORT PROTEIN-RELATED"/>
    <property type="match status" value="1"/>
</dbReference>
<dbReference type="EMBL" id="GG663737">
    <property type="protein sequence ID" value="EEH59026.1"/>
    <property type="molecule type" value="Genomic_DNA"/>
</dbReference>
<dbReference type="KEGG" id="mpp:MICPUCDRAFT_70921"/>
<dbReference type="GO" id="GO:0016887">
    <property type="term" value="F:ATP hydrolysis activity"/>
    <property type="evidence" value="ECO:0007669"/>
    <property type="project" value="InterPro"/>
</dbReference>
<dbReference type="STRING" id="564608.C1MMD1"/>
<dbReference type="Gene3D" id="4.10.1000.10">
    <property type="entry name" value="Zinc finger, CCCH-type"/>
    <property type="match status" value="1"/>
</dbReference>
<sequence length="1146" mass="127832">MGKTPAQENRLKAKKAGMSHEKMKEEMANDVRNAKKLKNKDLEFGREQGLKTKAAVQAQRLKDMNDPTTELGKATMRAARKAAKEAEEFLLRTKGISIKQKEVPEGVDPKTILCEYFRHGCCAKSAERCKFSHNFAVENKRAGGVGDAKRNIYADDEADENDTMELWDQNKLEAVIAKKHAAEKPPSNATDIVCKHFMQAVEARKYGWFWSCPGGAECKYRHKLPKGFVFKSDLVAMMRAAAMNKKSDQDDLREALEKLKDSGPGTPVTLDVFLEWKTSKANARKEKDDKAREERQKKGRFTGRELCESAEMNHAADEGTDADSEEFKELLRLKKQAEEEEEARVAAEAAAAAEKAKSSGAEYGYSEFEDVPSVGISMEELDNNRPVDANSDEDFSDDDAEDGGGAKTGDDGKPKAVIKAGTFGTTTQKPAPKGDSEGGAAGPRKRGAGAGAKVAAALEGTEFDDTEEKYEKEKKDSASLSELLGTDEIDESQLDPKELGRRLAEKKAKEEAESAALVEKVAKEKEEKEARKAAKKAENEAKRAAKKASKDKGKKGGEEEITTLEQAMKGVDVAAAESAQAGSGKIDKSALKRTVTGVLASRPTARDIKITNFSMGMNGRELIKDCDIEITIGRRYGLLGQNGCGKTGFLECLARREVPIPDHIDMYHLKEEAEPTKRSAIQTVVDELKNELERLQKLEQHIMENFGPDDERLEAIYDRLDEIDPNTFESRAAELLHALGFTETMIHRNTEDMSGGWRMRVALAKALFAEPTLLLLDEPTNHLDLEACVWLEGYLAKYKKCLILVSHSQDFLNGVCTHIIWMTQGRLTYYTGNYDTYQRTVRDNEIVQQKKYEKEQADIAHLKQFIASCGTYANARKQAESKQKIIDKMVAAGLTPPVIKERNFSFRFPDCTKVPPPVLPFDDVSFAYSGKKEEYLYEDLDFGVDCDSRIALVGPNGAGKSTLLKLMTGELTPTKGNVTRHPALLIGKYHQHSMDVLDKESTVLDFFMKTYPNNMQFKRDLDEWRAYLGRYGVSGKMQLTKIGEMSEGQQCRLIYAMICMQKPNLLLLDEPTNHLDLECIDTLADAINAYNGGVVLVSHDFRLIDQVAKQIWVCEDRTVRLWKDDIRAYKKHLTQKAEKAAAAKKI</sequence>
<dbReference type="CDD" id="cd03221">
    <property type="entry name" value="ABCF_EF-3"/>
    <property type="match status" value="2"/>
</dbReference>
<dbReference type="AlphaFoldDB" id="C1MMD1"/>
<evidence type="ECO:0000256" key="5">
    <source>
        <dbReference type="PROSITE-ProRule" id="PRU00723"/>
    </source>
</evidence>
<dbReference type="GO" id="GO:0005524">
    <property type="term" value="F:ATP binding"/>
    <property type="evidence" value="ECO:0007669"/>
    <property type="project" value="UniProtKB-KW"/>
</dbReference>
<feature type="zinc finger region" description="C3H1-type" evidence="5">
    <location>
        <begin position="188"/>
        <end position="225"/>
    </location>
</feature>
<organism evidence="11">
    <name type="scientific">Micromonas pusilla (strain CCMP1545)</name>
    <name type="common">Picoplanktonic green alga</name>
    <dbReference type="NCBI Taxonomy" id="564608"/>
    <lineage>
        <taxon>Eukaryota</taxon>
        <taxon>Viridiplantae</taxon>
        <taxon>Chlorophyta</taxon>
        <taxon>Mamiellophyceae</taxon>
        <taxon>Mamiellales</taxon>
        <taxon>Mamiellaceae</taxon>
        <taxon>Micromonas</taxon>
    </lineage>
</organism>
<dbReference type="Gene3D" id="3.40.50.300">
    <property type="entry name" value="P-loop containing nucleotide triphosphate hydrolases"/>
    <property type="match status" value="2"/>
</dbReference>
<dbReference type="PROSITE" id="PS50893">
    <property type="entry name" value="ABC_TRANSPORTER_2"/>
    <property type="match status" value="2"/>
</dbReference>
<dbReference type="Proteomes" id="UP000001876">
    <property type="component" value="Unassembled WGS sequence"/>
</dbReference>